<organism evidence="1 2">
    <name type="scientific">Amycolatopsis acidicola</name>
    <dbReference type="NCBI Taxonomy" id="2596893"/>
    <lineage>
        <taxon>Bacteria</taxon>
        <taxon>Bacillati</taxon>
        <taxon>Actinomycetota</taxon>
        <taxon>Actinomycetes</taxon>
        <taxon>Pseudonocardiales</taxon>
        <taxon>Pseudonocardiaceae</taxon>
        <taxon>Amycolatopsis</taxon>
    </lineage>
</organism>
<dbReference type="AlphaFoldDB" id="A0A5N0V5E2"/>
<sequence>MELADAASGGPSTALVNVLPINLIGGYCALQRPQRERFPAANAGRDAQLGPAASRLRRKGRVRGLVRRGRRPADDRAQSTLLTGIRQQFALPVREQGRRTTAWIAVIRHSNREVG</sequence>
<keyword evidence="2" id="KW-1185">Reference proteome</keyword>
<evidence type="ECO:0000313" key="1">
    <source>
        <dbReference type="EMBL" id="KAA9161629.1"/>
    </source>
</evidence>
<accession>A0A5N0V5E2</accession>
<dbReference type="EMBL" id="VMNW02000016">
    <property type="protein sequence ID" value="KAA9161629.1"/>
    <property type="molecule type" value="Genomic_DNA"/>
</dbReference>
<dbReference type="RefSeq" id="WP_144746014.1">
    <property type="nucleotide sequence ID" value="NZ_VMNW02000016.1"/>
</dbReference>
<dbReference type="Proteomes" id="UP000319769">
    <property type="component" value="Unassembled WGS sequence"/>
</dbReference>
<evidence type="ECO:0000313" key="2">
    <source>
        <dbReference type="Proteomes" id="UP000319769"/>
    </source>
</evidence>
<reference evidence="1" key="1">
    <citation type="submission" date="2019-09" db="EMBL/GenBank/DDBJ databases">
        <authorList>
            <person name="Teo W.F.A."/>
            <person name="Duangmal K."/>
        </authorList>
    </citation>
    <scope>NUCLEOTIDE SEQUENCE [LARGE SCALE GENOMIC DNA]</scope>
    <source>
        <strain evidence="1">K81G1</strain>
    </source>
</reference>
<protein>
    <submittedName>
        <fullName evidence="1">Uncharacterized protein</fullName>
    </submittedName>
</protein>
<comment type="caution">
    <text evidence="1">The sequence shown here is derived from an EMBL/GenBank/DDBJ whole genome shotgun (WGS) entry which is preliminary data.</text>
</comment>
<gene>
    <name evidence="1" type="ORF">FPZ12_014065</name>
</gene>
<proteinExistence type="predicted"/>
<name>A0A5N0V5E2_9PSEU</name>